<organism evidence="1 2">
    <name type="scientific">Aphanomyces astaci</name>
    <name type="common">Crayfish plague agent</name>
    <dbReference type="NCBI Taxonomy" id="112090"/>
    <lineage>
        <taxon>Eukaryota</taxon>
        <taxon>Sar</taxon>
        <taxon>Stramenopiles</taxon>
        <taxon>Oomycota</taxon>
        <taxon>Saprolegniomycetes</taxon>
        <taxon>Saprolegniales</taxon>
        <taxon>Verrucalvaceae</taxon>
        <taxon>Aphanomyces</taxon>
    </lineage>
</organism>
<dbReference type="AlphaFoldDB" id="A0A6A4YYE3"/>
<evidence type="ECO:0008006" key="3">
    <source>
        <dbReference type="Google" id="ProtNLM"/>
    </source>
</evidence>
<dbReference type="VEuPathDB" id="FungiDB:H257_11644"/>
<evidence type="ECO:0000313" key="2">
    <source>
        <dbReference type="Proteomes" id="UP000469452"/>
    </source>
</evidence>
<dbReference type="Gene3D" id="3.30.420.10">
    <property type="entry name" value="Ribonuclease H-like superfamily/Ribonuclease H"/>
    <property type="match status" value="1"/>
</dbReference>
<dbReference type="PANTHER" id="PTHR47169:SF2">
    <property type="entry name" value="OS01G0541250 PROTEIN"/>
    <property type="match status" value="1"/>
</dbReference>
<dbReference type="EMBL" id="VJMI01021067">
    <property type="protein sequence ID" value="KAF0702632.1"/>
    <property type="molecule type" value="Genomic_DNA"/>
</dbReference>
<evidence type="ECO:0000313" key="1">
    <source>
        <dbReference type="EMBL" id="KAF0702632.1"/>
    </source>
</evidence>
<proteinExistence type="predicted"/>
<dbReference type="GO" id="GO:0003676">
    <property type="term" value="F:nucleic acid binding"/>
    <property type="evidence" value="ECO:0007669"/>
    <property type="project" value="InterPro"/>
</dbReference>
<dbReference type="Proteomes" id="UP000469452">
    <property type="component" value="Unassembled WGS sequence"/>
</dbReference>
<dbReference type="InterPro" id="IPR036397">
    <property type="entry name" value="RNaseH_sf"/>
</dbReference>
<accession>A0A6A4YYE3</accession>
<sequence>MLLARMHHDQLPYIAVFDVARHFQCHRVTISRLWKRGRLSLLHGAPMADIAAKIRGNSGSKARRSAEVIEATIKAVPQEDRQTLRSLAAHSGIPKTTIMRHMAANKKLMARSSHVKPFLTDANKTERLRFAMNFLLPGSKGRHFFDNMYNQVKRKFYVYEDEELAHRAAKSKRFITKVMFLAAVARPRYDPHLRQEFDGKLGIWPFVQRVPAARNSKNRPKGTLVVTPQIVDSQVYFDCVVNNVVHDGRQNSPKVACIEVCKFNTIMLAPTGA</sequence>
<dbReference type="PANTHER" id="PTHR47169">
    <property type="entry name" value="OS01G0541250 PROTEIN"/>
    <property type="match status" value="1"/>
</dbReference>
<comment type="caution">
    <text evidence="1">The sequence shown here is derived from an EMBL/GenBank/DDBJ whole genome shotgun (WGS) entry which is preliminary data.</text>
</comment>
<gene>
    <name evidence="1" type="ORF">AaE_015811</name>
</gene>
<protein>
    <recommendedName>
        <fullName evidence="3">Transposase Tc1-like domain-containing protein</fullName>
    </recommendedName>
</protein>
<reference evidence="1 2" key="1">
    <citation type="submission" date="2019-06" db="EMBL/GenBank/DDBJ databases">
        <title>Genomics analysis of Aphanomyces spp. identifies a new class of oomycete effector associated with host adaptation.</title>
        <authorList>
            <person name="Gaulin E."/>
        </authorList>
    </citation>
    <scope>NUCLEOTIDE SEQUENCE [LARGE SCALE GENOMIC DNA]</scope>
    <source>
        <strain evidence="1 2">E</strain>
    </source>
</reference>
<name>A0A6A4YYE3_APHAT</name>